<gene>
    <name evidence="3" type="ORF">SAMN04488500_12913</name>
</gene>
<dbReference type="InterPro" id="IPR012429">
    <property type="entry name" value="HGSNAT_cat"/>
</dbReference>
<feature type="transmembrane region" description="Helical" evidence="1">
    <location>
        <begin position="162"/>
        <end position="183"/>
    </location>
</feature>
<evidence type="ECO:0000256" key="1">
    <source>
        <dbReference type="SAM" id="Phobius"/>
    </source>
</evidence>
<feature type="domain" description="Heparan-alpha-glucosaminide N-acetyltransferase catalytic" evidence="2">
    <location>
        <begin position="6"/>
        <end position="218"/>
    </location>
</feature>
<dbReference type="Pfam" id="PF07786">
    <property type="entry name" value="HGSNAT_cat"/>
    <property type="match status" value="1"/>
</dbReference>
<evidence type="ECO:0000259" key="2">
    <source>
        <dbReference type="Pfam" id="PF07786"/>
    </source>
</evidence>
<dbReference type="EMBL" id="FWXI01000029">
    <property type="protein sequence ID" value="SMD12646.1"/>
    <property type="molecule type" value="Genomic_DNA"/>
</dbReference>
<dbReference type="STRING" id="112901.SAMN04488500_12913"/>
<protein>
    <submittedName>
        <fullName evidence="3">Uncharacterized membrane protein</fullName>
    </submittedName>
</protein>
<dbReference type="RefSeq" id="WP_084578165.1">
    <property type="nucleotide sequence ID" value="NZ_CP155572.1"/>
</dbReference>
<feature type="transmembrane region" description="Helical" evidence="1">
    <location>
        <begin position="45"/>
        <end position="67"/>
    </location>
</feature>
<evidence type="ECO:0000313" key="3">
    <source>
        <dbReference type="EMBL" id="SMD12646.1"/>
    </source>
</evidence>
<feature type="transmembrane region" description="Helical" evidence="1">
    <location>
        <begin position="74"/>
        <end position="91"/>
    </location>
</feature>
<dbReference type="Proteomes" id="UP000192738">
    <property type="component" value="Unassembled WGS sequence"/>
</dbReference>
<keyword evidence="1" id="KW-0472">Membrane</keyword>
<accession>A0A1W2ETU9</accession>
<feature type="transmembrane region" description="Helical" evidence="1">
    <location>
        <begin position="122"/>
        <end position="150"/>
    </location>
</feature>
<dbReference type="OrthoDB" id="9807591at2"/>
<feature type="transmembrane region" description="Helical" evidence="1">
    <location>
        <begin position="12"/>
        <end position="33"/>
    </location>
</feature>
<evidence type="ECO:0000313" key="4">
    <source>
        <dbReference type="Proteomes" id="UP000192738"/>
    </source>
</evidence>
<organism evidence="3 4">
    <name type="scientific">Sporomusa malonica</name>
    <dbReference type="NCBI Taxonomy" id="112901"/>
    <lineage>
        <taxon>Bacteria</taxon>
        <taxon>Bacillati</taxon>
        <taxon>Bacillota</taxon>
        <taxon>Negativicutes</taxon>
        <taxon>Selenomonadales</taxon>
        <taxon>Sporomusaceae</taxon>
        <taxon>Sporomusa</taxon>
    </lineage>
</organism>
<name>A0A1W2ETU9_9FIRM</name>
<keyword evidence="4" id="KW-1185">Reference proteome</keyword>
<reference evidence="3 4" key="1">
    <citation type="submission" date="2017-04" db="EMBL/GenBank/DDBJ databases">
        <authorList>
            <person name="Afonso C.L."/>
            <person name="Miller P.J."/>
            <person name="Scott M.A."/>
            <person name="Spackman E."/>
            <person name="Goraichik I."/>
            <person name="Dimitrov K.M."/>
            <person name="Suarez D.L."/>
            <person name="Swayne D.E."/>
        </authorList>
    </citation>
    <scope>NUCLEOTIDE SEQUENCE [LARGE SCALE GENOMIC DNA]</scope>
    <source>
        <strain evidence="3 4">DSM 5090</strain>
    </source>
</reference>
<feature type="transmembrane region" description="Helical" evidence="1">
    <location>
        <begin position="210"/>
        <end position="227"/>
    </location>
</feature>
<proteinExistence type="predicted"/>
<feature type="transmembrane region" description="Helical" evidence="1">
    <location>
        <begin position="97"/>
        <end position="115"/>
    </location>
</feature>
<keyword evidence="1" id="KW-1133">Transmembrane helix</keyword>
<keyword evidence="1" id="KW-0812">Transmembrane</keyword>
<sequence>MPETARLVEIDFFRGIAILLMIVFHTVFDLAFYYNWPLDYLDGFWYYQGKAAAVLFMLVSGISSILSRNPVRRGLTVFAIGLLITAATYAYSPAVYIRFGILHLLGIGMLAAPLVSRCSALLLSLIGTAVIVIGNEFSQITAATACLVPFGIKPPSFASLDYYPLFPWLGLVLFGMAAGKLLYSQNRPLWPSAASYRLVCWLSSLGRRSLLIYLMHQPIILAILYIVNP</sequence>
<dbReference type="AlphaFoldDB" id="A0A1W2ETU9"/>